<dbReference type="AlphaFoldDB" id="A0A3B0XVF8"/>
<name>A0A3B0XVF8_9ZZZZ</name>
<evidence type="ECO:0000259" key="13">
    <source>
        <dbReference type="Pfam" id="PF19269"/>
    </source>
</evidence>
<dbReference type="PANTHER" id="PTHR43311">
    <property type="entry name" value="GLUTAMATE--TRNA LIGASE"/>
    <property type="match status" value="1"/>
</dbReference>
<evidence type="ECO:0000256" key="7">
    <source>
        <dbReference type="ARBA" id="ARBA00022741"/>
    </source>
</evidence>
<dbReference type="Pfam" id="PF00749">
    <property type="entry name" value="tRNA-synt_1c"/>
    <property type="match status" value="1"/>
</dbReference>
<feature type="domain" description="Glutamyl/glutaminyl-tRNA synthetase class Ib catalytic" evidence="12">
    <location>
        <begin position="2"/>
        <end position="303"/>
    </location>
</feature>
<dbReference type="InterPro" id="IPR020058">
    <property type="entry name" value="Glu/Gln-tRNA-synth_Ib_cat-dom"/>
</dbReference>
<accession>A0A3B0XVF8</accession>
<evidence type="ECO:0000313" key="14">
    <source>
        <dbReference type="EMBL" id="VAW67277.1"/>
    </source>
</evidence>
<proteinExistence type="inferred from homology"/>
<dbReference type="PANTHER" id="PTHR43311:SF2">
    <property type="entry name" value="GLUTAMATE--TRNA LIGASE, MITOCHONDRIAL-RELATED"/>
    <property type="match status" value="1"/>
</dbReference>
<dbReference type="InterPro" id="IPR033910">
    <property type="entry name" value="GluRS_core"/>
</dbReference>
<dbReference type="InterPro" id="IPR008925">
    <property type="entry name" value="aa_tRNA-synth_I_cd-bd_sf"/>
</dbReference>
<evidence type="ECO:0000256" key="4">
    <source>
        <dbReference type="ARBA" id="ARBA00012835"/>
    </source>
</evidence>
<evidence type="ECO:0000256" key="5">
    <source>
        <dbReference type="ARBA" id="ARBA00022490"/>
    </source>
</evidence>
<dbReference type="PROSITE" id="PS00178">
    <property type="entry name" value="AA_TRNA_LIGASE_I"/>
    <property type="match status" value="1"/>
</dbReference>
<keyword evidence="5" id="KW-0963">Cytoplasm</keyword>
<dbReference type="SUPFAM" id="SSF52374">
    <property type="entry name" value="Nucleotidylyl transferase"/>
    <property type="match status" value="1"/>
</dbReference>
<dbReference type="InterPro" id="IPR049940">
    <property type="entry name" value="GluQ/Sye"/>
</dbReference>
<keyword evidence="8" id="KW-0067">ATP-binding</keyword>
<dbReference type="GO" id="GO:0005524">
    <property type="term" value="F:ATP binding"/>
    <property type="evidence" value="ECO:0007669"/>
    <property type="project" value="UniProtKB-KW"/>
</dbReference>
<comment type="similarity">
    <text evidence="2">Belongs to the class-I aminoacyl-tRNA synthetase family. Glutamate--tRNA ligase type 1 subfamily.</text>
</comment>
<dbReference type="GO" id="GO:0004818">
    <property type="term" value="F:glutamate-tRNA ligase activity"/>
    <property type="evidence" value="ECO:0007669"/>
    <property type="project" value="UniProtKB-EC"/>
</dbReference>
<dbReference type="EC" id="6.1.1.17" evidence="4"/>
<comment type="subunit">
    <text evidence="3">Monomer.</text>
</comment>
<dbReference type="InterPro" id="IPR004527">
    <property type="entry name" value="Glu-tRNA-ligase_bac/mito"/>
</dbReference>
<protein>
    <recommendedName>
        <fullName evidence="4">glutamate--tRNA ligase</fullName>
        <ecNumber evidence="4">6.1.1.17</ecNumber>
    </recommendedName>
    <alternativeName>
        <fullName evidence="11">Glutamyl-tRNA synthetase</fullName>
    </alternativeName>
</protein>
<evidence type="ECO:0000256" key="8">
    <source>
        <dbReference type="ARBA" id="ARBA00022840"/>
    </source>
</evidence>
<dbReference type="InterPro" id="IPR014729">
    <property type="entry name" value="Rossmann-like_a/b/a_fold"/>
</dbReference>
<dbReference type="Pfam" id="PF19269">
    <property type="entry name" value="Anticodon_2"/>
    <property type="match status" value="1"/>
</dbReference>
<comment type="subcellular location">
    <subcellularLocation>
        <location evidence="1">Cytoplasm</location>
    </subcellularLocation>
</comment>
<evidence type="ECO:0000256" key="6">
    <source>
        <dbReference type="ARBA" id="ARBA00022598"/>
    </source>
</evidence>
<evidence type="ECO:0000259" key="12">
    <source>
        <dbReference type="Pfam" id="PF00749"/>
    </source>
</evidence>
<keyword evidence="7" id="KW-0547">Nucleotide-binding</keyword>
<dbReference type="Gene3D" id="1.10.10.350">
    <property type="match status" value="1"/>
</dbReference>
<dbReference type="Gene3D" id="3.40.50.620">
    <property type="entry name" value="HUPs"/>
    <property type="match status" value="1"/>
</dbReference>
<evidence type="ECO:0000256" key="11">
    <source>
        <dbReference type="ARBA" id="ARBA00030865"/>
    </source>
</evidence>
<gene>
    <name evidence="14" type="ORF">MNBD_GAMMA09-3099</name>
</gene>
<dbReference type="InterPro" id="IPR045462">
    <property type="entry name" value="aa-tRNA-synth_I_cd-bd"/>
</dbReference>
<dbReference type="GO" id="GO:0000049">
    <property type="term" value="F:tRNA binding"/>
    <property type="evidence" value="ECO:0007669"/>
    <property type="project" value="InterPro"/>
</dbReference>
<organism evidence="14">
    <name type="scientific">hydrothermal vent metagenome</name>
    <dbReference type="NCBI Taxonomy" id="652676"/>
    <lineage>
        <taxon>unclassified sequences</taxon>
        <taxon>metagenomes</taxon>
        <taxon>ecological metagenomes</taxon>
    </lineage>
</organism>
<dbReference type="SUPFAM" id="SSF48163">
    <property type="entry name" value="An anticodon-binding domain of class I aminoacyl-tRNA synthetases"/>
    <property type="match status" value="1"/>
</dbReference>
<dbReference type="PRINTS" id="PR00987">
    <property type="entry name" value="TRNASYNTHGLU"/>
</dbReference>
<evidence type="ECO:0000256" key="10">
    <source>
        <dbReference type="ARBA" id="ARBA00023146"/>
    </source>
</evidence>
<evidence type="ECO:0000256" key="2">
    <source>
        <dbReference type="ARBA" id="ARBA00007894"/>
    </source>
</evidence>
<feature type="domain" description="Aminoacyl-tRNA synthetase class I anticodon-binding" evidence="13">
    <location>
        <begin position="316"/>
        <end position="459"/>
    </location>
</feature>
<dbReference type="InterPro" id="IPR000924">
    <property type="entry name" value="Glu/Gln-tRNA-synth"/>
</dbReference>
<dbReference type="FunFam" id="3.40.50.620:FF:000007">
    <property type="entry name" value="Glutamate--tRNA ligase"/>
    <property type="match status" value="1"/>
</dbReference>
<evidence type="ECO:0000256" key="3">
    <source>
        <dbReference type="ARBA" id="ARBA00011245"/>
    </source>
</evidence>
<dbReference type="GO" id="GO:0008270">
    <property type="term" value="F:zinc ion binding"/>
    <property type="evidence" value="ECO:0007669"/>
    <property type="project" value="InterPro"/>
</dbReference>
<evidence type="ECO:0000256" key="9">
    <source>
        <dbReference type="ARBA" id="ARBA00022917"/>
    </source>
</evidence>
<dbReference type="InterPro" id="IPR001412">
    <property type="entry name" value="aa-tRNA-synth_I_CS"/>
</dbReference>
<keyword evidence="10 14" id="KW-0030">Aminoacyl-tRNA synthetase</keyword>
<dbReference type="HAMAP" id="MF_00022">
    <property type="entry name" value="Glu_tRNA_synth_type1"/>
    <property type="match status" value="1"/>
</dbReference>
<reference evidence="14" key="1">
    <citation type="submission" date="2018-06" db="EMBL/GenBank/DDBJ databases">
        <authorList>
            <person name="Zhirakovskaya E."/>
        </authorList>
    </citation>
    <scope>NUCLEOTIDE SEQUENCE</scope>
</reference>
<dbReference type="GO" id="GO:0005829">
    <property type="term" value="C:cytosol"/>
    <property type="evidence" value="ECO:0007669"/>
    <property type="project" value="TreeGrafter"/>
</dbReference>
<keyword evidence="9" id="KW-0648">Protein biosynthesis</keyword>
<sequence length="465" mass="52974">MKVRTRFAPSPTGYLHIGGARTALFSWLYAQKSGGEFVLRIEDTDRERSTQEAVDAILEGMNWLGLSHDEGPVYQTDRYDQYQQVIQTLLDQGDAYYCNCSRERLDEMREQQKANKQKPKYDGCCREKGLKAAEDTVVRFKNPLEGTVEINDHVRGKVLISNRELDDLIIQRSDGNPTYNLTVVVDDRDMGISHVIRGDDHLNNTPRQINILNALGAEIPEYAHVPMINGSDGKKLSKRRDAVSVMQYRDDGYLKEAVINYLVRLGWSHGDQEVFSLQEMIELFDIDDINKSSSSLNMEKLQWLNQHYMKQMTPQQLAEELQFYIERAELDTTDGPALADVMKVYQERCATLVELVEDIRYFYEEITEYNPKQAKKQFKGPAAEVLASLKEAYEALDNWQAEAIHHVVESTVEKLEVGFGKVGQPLRLAVTGHGKSPSIDVTLELLGKEKTLARIQQAIDFIGKC</sequence>
<keyword evidence="6 14" id="KW-0436">Ligase</keyword>
<evidence type="ECO:0000256" key="1">
    <source>
        <dbReference type="ARBA" id="ARBA00004496"/>
    </source>
</evidence>
<dbReference type="NCBIfam" id="NF004314">
    <property type="entry name" value="PRK05710.1-3"/>
    <property type="match status" value="1"/>
</dbReference>
<dbReference type="InterPro" id="IPR020751">
    <property type="entry name" value="aa-tRNA-synth_I_codon-bd_sub2"/>
</dbReference>
<dbReference type="EMBL" id="UOFI01000093">
    <property type="protein sequence ID" value="VAW67277.1"/>
    <property type="molecule type" value="Genomic_DNA"/>
</dbReference>
<dbReference type="CDD" id="cd00808">
    <property type="entry name" value="GluRS_core"/>
    <property type="match status" value="1"/>
</dbReference>
<dbReference type="GO" id="GO:0006424">
    <property type="term" value="P:glutamyl-tRNA aminoacylation"/>
    <property type="evidence" value="ECO:0007669"/>
    <property type="project" value="InterPro"/>
</dbReference>
<dbReference type="NCBIfam" id="TIGR00464">
    <property type="entry name" value="gltX_bact"/>
    <property type="match status" value="1"/>
</dbReference>